<reference evidence="4" key="1">
    <citation type="journal article" date="2019" name="Int. J. Syst. Evol. Microbiol.">
        <title>The Global Catalogue of Microorganisms (GCM) 10K type strain sequencing project: providing services to taxonomists for standard genome sequencing and annotation.</title>
        <authorList>
            <consortium name="The Broad Institute Genomics Platform"/>
            <consortium name="The Broad Institute Genome Sequencing Center for Infectious Disease"/>
            <person name="Wu L."/>
            <person name="Ma J."/>
        </authorList>
    </citation>
    <scope>NUCLEOTIDE SEQUENCE [LARGE SCALE GENOMIC DNA]</scope>
    <source>
        <strain evidence="4">CGMCC 4.7317</strain>
    </source>
</reference>
<evidence type="ECO:0000313" key="3">
    <source>
        <dbReference type="EMBL" id="MFC6236525.1"/>
    </source>
</evidence>
<feature type="region of interest" description="Disordered" evidence="1">
    <location>
        <begin position="30"/>
        <end position="58"/>
    </location>
</feature>
<evidence type="ECO:0000256" key="1">
    <source>
        <dbReference type="SAM" id="MobiDB-lite"/>
    </source>
</evidence>
<dbReference type="CDD" id="cd02947">
    <property type="entry name" value="TRX_family"/>
    <property type="match status" value="1"/>
</dbReference>
<feature type="compositionally biased region" description="Basic and acidic residues" evidence="1">
    <location>
        <begin position="30"/>
        <end position="42"/>
    </location>
</feature>
<dbReference type="PROSITE" id="PS51352">
    <property type="entry name" value="THIOREDOXIN_2"/>
    <property type="match status" value="1"/>
</dbReference>
<evidence type="ECO:0000313" key="4">
    <source>
        <dbReference type="Proteomes" id="UP001596138"/>
    </source>
</evidence>
<gene>
    <name evidence="3" type="ORF">ACFQGU_01445</name>
</gene>
<dbReference type="RefSeq" id="WP_386763568.1">
    <property type="nucleotide sequence ID" value="NZ_JBHSTI010000002.1"/>
</dbReference>
<name>A0ABW1SX01_9ACTN</name>
<protein>
    <submittedName>
        <fullName evidence="3">TlpA family protein disulfide reductase</fullName>
    </submittedName>
</protein>
<dbReference type="Pfam" id="PF00085">
    <property type="entry name" value="Thioredoxin"/>
    <property type="match status" value="1"/>
</dbReference>
<dbReference type="InterPro" id="IPR036249">
    <property type="entry name" value="Thioredoxin-like_sf"/>
</dbReference>
<sequence>MTGVYVVLGVLVLATAFGLYRRRTDGTMREVEIPADTQDSKKVPGAPIGSGHAHQGDRMDTADLGVELGDRATLVQFSSAFCAPCRTTRVILDEVAGQVEGVTHVEIDAEEHLDLVRRMDVRRTPTVLVLDASGAVRVRAAGAPRKADVVAALGTFL</sequence>
<dbReference type="Gene3D" id="3.40.30.10">
    <property type="entry name" value="Glutaredoxin"/>
    <property type="match status" value="1"/>
</dbReference>
<keyword evidence="4" id="KW-1185">Reference proteome</keyword>
<evidence type="ECO:0000259" key="2">
    <source>
        <dbReference type="PROSITE" id="PS51352"/>
    </source>
</evidence>
<accession>A0ABW1SX01</accession>
<comment type="caution">
    <text evidence="3">The sequence shown here is derived from an EMBL/GenBank/DDBJ whole genome shotgun (WGS) entry which is preliminary data.</text>
</comment>
<dbReference type="EMBL" id="JBHSTI010000002">
    <property type="protein sequence ID" value="MFC6236525.1"/>
    <property type="molecule type" value="Genomic_DNA"/>
</dbReference>
<proteinExistence type="predicted"/>
<organism evidence="3 4">
    <name type="scientific">Longivirga aurantiaca</name>
    <dbReference type="NCBI Taxonomy" id="1837743"/>
    <lineage>
        <taxon>Bacteria</taxon>
        <taxon>Bacillati</taxon>
        <taxon>Actinomycetota</taxon>
        <taxon>Actinomycetes</taxon>
        <taxon>Sporichthyales</taxon>
        <taxon>Sporichthyaceae</taxon>
        <taxon>Longivirga</taxon>
    </lineage>
</organism>
<dbReference type="InterPro" id="IPR013766">
    <property type="entry name" value="Thioredoxin_domain"/>
</dbReference>
<feature type="domain" description="Thioredoxin" evidence="2">
    <location>
        <begin position="8"/>
        <end position="157"/>
    </location>
</feature>
<dbReference type="SUPFAM" id="SSF52833">
    <property type="entry name" value="Thioredoxin-like"/>
    <property type="match status" value="1"/>
</dbReference>
<dbReference type="Proteomes" id="UP001596138">
    <property type="component" value="Unassembled WGS sequence"/>
</dbReference>